<proteinExistence type="inferred from homology"/>
<reference evidence="2" key="1">
    <citation type="submission" date="2021-04" db="EMBL/GenBank/DDBJ databases">
        <title>Proteiniclasticum sedimins sp. nov., an obligate anaerobic bacterium isolated from anaerobic sludge.</title>
        <authorList>
            <person name="Liu J."/>
        </authorList>
    </citation>
    <scope>NUCLEOTIDE SEQUENCE</scope>
    <source>
        <strain evidence="2">BAD-10</strain>
    </source>
</reference>
<dbReference type="Proteomes" id="UP000675379">
    <property type="component" value="Unassembled WGS sequence"/>
</dbReference>
<protein>
    <submittedName>
        <fullName evidence="2">P1 family peptidase</fullName>
    </submittedName>
</protein>
<name>A0A941HRI2_9CLOT</name>
<dbReference type="InterPro" id="IPR016117">
    <property type="entry name" value="ArgJ-like_dom_sf"/>
</dbReference>
<gene>
    <name evidence="2" type="ORF">KCG48_07905</name>
</gene>
<keyword evidence="3" id="KW-1185">Reference proteome</keyword>
<organism evidence="2 3">
    <name type="scientific">Proteiniclasticum sediminis</name>
    <dbReference type="NCBI Taxonomy" id="2804028"/>
    <lineage>
        <taxon>Bacteria</taxon>
        <taxon>Bacillati</taxon>
        <taxon>Bacillota</taxon>
        <taxon>Clostridia</taxon>
        <taxon>Eubacteriales</taxon>
        <taxon>Clostridiaceae</taxon>
        <taxon>Proteiniclasticum</taxon>
    </lineage>
</organism>
<evidence type="ECO:0000313" key="2">
    <source>
        <dbReference type="EMBL" id="MBR0576267.1"/>
    </source>
</evidence>
<dbReference type="EMBL" id="JAGSCS010000009">
    <property type="protein sequence ID" value="MBR0576267.1"/>
    <property type="molecule type" value="Genomic_DNA"/>
</dbReference>
<dbReference type="CDD" id="cd02252">
    <property type="entry name" value="nylC_like"/>
    <property type="match status" value="1"/>
</dbReference>
<dbReference type="RefSeq" id="WP_211801254.1">
    <property type="nucleotide sequence ID" value="NZ_JAGSCS010000009.1"/>
</dbReference>
<comment type="similarity">
    <text evidence="1">Belongs to the peptidase S58 family.</text>
</comment>
<dbReference type="PANTHER" id="PTHR36512:SF3">
    <property type="entry name" value="BLR5678 PROTEIN"/>
    <property type="match status" value="1"/>
</dbReference>
<dbReference type="GO" id="GO:0004177">
    <property type="term" value="F:aminopeptidase activity"/>
    <property type="evidence" value="ECO:0007669"/>
    <property type="project" value="TreeGrafter"/>
</dbReference>
<dbReference type="InterPro" id="IPR005321">
    <property type="entry name" value="Peptidase_S58_DmpA"/>
</dbReference>
<evidence type="ECO:0000313" key="3">
    <source>
        <dbReference type="Proteomes" id="UP000675379"/>
    </source>
</evidence>
<dbReference type="PANTHER" id="PTHR36512">
    <property type="entry name" value="D-AMINOPEPTIDASE"/>
    <property type="match status" value="1"/>
</dbReference>
<accession>A0A941HRI2</accession>
<comment type="caution">
    <text evidence="2">The sequence shown here is derived from an EMBL/GenBank/DDBJ whole genome shotgun (WGS) entry which is preliminary data.</text>
</comment>
<dbReference type="Gene3D" id="3.60.70.12">
    <property type="entry name" value="L-amino peptidase D-ALA esterase/amidase"/>
    <property type="match status" value="1"/>
</dbReference>
<dbReference type="AlphaFoldDB" id="A0A941HRI2"/>
<dbReference type="Pfam" id="PF03576">
    <property type="entry name" value="Peptidase_S58"/>
    <property type="match status" value="1"/>
</dbReference>
<evidence type="ECO:0000256" key="1">
    <source>
        <dbReference type="ARBA" id="ARBA00007068"/>
    </source>
</evidence>
<dbReference type="SUPFAM" id="SSF56266">
    <property type="entry name" value="DmpA/ArgJ-like"/>
    <property type="match status" value="1"/>
</dbReference>
<sequence>MQPISIHDLTAFHLGNAENTEAGTGCTVILSPPEGAVPGVDVRGGAPGTRETDLLRSEEMMPIIHALVLSGGSAFGLDAAGGVMAHLEEAGIGFDTGVAKVPIVPAAVLFDLAYGDPQVRPDAAMGRTAAKNALLRNYQDGSFGAGAGATVGKILGPQAAMKSGIGSYALDINGLKIGAVVAVNALGSIYEEGKLLAGPLLSGVPQSTEELMMTGLSAGFPGNTTIGCILTNAKLDKSQANKIASMGHDGFARAIRPVHTQADGDTLFVLGSGEEKADVNILGTLGALVVERAIHRALHAVSDDPRLPTVNTLNLR</sequence>